<dbReference type="EMBL" id="CP067420">
    <property type="protein sequence ID" value="QQP89729.1"/>
    <property type="molecule type" value="Genomic_DNA"/>
</dbReference>
<dbReference type="PROSITE" id="PS00197">
    <property type="entry name" value="2FE2S_FER_1"/>
    <property type="match status" value="1"/>
</dbReference>
<reference evidence="2" key="1">
    <citation type="submission" date="2021-02" db="EMBL/GenBank/DDBJ databases">
        <title>Skermanella TT6 skin isolate.</title>
        <authorList>
            <person name="Lee K."/>
            <person name="Ganzorig M."/>
        </authorList>
    </citation>
    <scope>NUCLEOTIDE SEQUENCE</scope>
    <source>
        <strain evidence="2">TT6</strain>
    </source>
</reference>
<sequence length="123" mass="13292">MAIITFSSPTLHRDVTVYATAGDTKTVLSLAEKNDVRIPHDCREGDCGSCLIEVKYLAGKPKMAIDLTDKEKATLQSLGRITAAQIEDAEVNHVAPPFRLACQFIARDEDMIIAFTGEPGGAD</sequence>
<dbReference type="InterPro" id="IPR036010">
    <property type="entry name" value="2Fe-2S_ferredoxin-like_sf"/>
</dbReference>
<dbReference type="Pfam" id="PF00111">
    <property type="entry name" value="Fer2"/>
    <property type="match status" value="1"/>
</dbReference>
<keyword evidence="3" id="KW-1185">Reference proteome</keyword>
<organism evidence="2 3">
    <name type="scientific">Skermanella cutis</name>
    <dbReference type="NCBI Taxonomy" id="2775420"/>
    <lineage>
        <taxon>Bacteria</taxon>
        <taxon>Pseudomonadati</taxon>
        <taxon>Pseudomonadota</taxon>
        <taxon>Alphaproteobacteria</taxon>
        <taxon>Rhodospirillales</taxon>
        <taxon>Azospirillaceae</taxon>
        <taxon>Skermanella</taxon>
    </lineage>
</organism>
<dbReference type="InterPro" id="IPR006058">
    <property type="entry name" value="2Fe2S_fd_BS"/>
</dbReference>
<dbReference type="InterPro" id="IPR001041">
    <property type="entry name" value="2Fe-2S_ferredoxin-type"/>
</dbReference>
<dbReference type="Gene3D" id="3.10.20.30">
    <property type="match status" value="1"/>
</dbReference>
<feature type="domain" description="2Fe-2S ferredoxin-type" evidence="1">
    <location>
        <begin position="2"/>
        <end position="119"/>
    </location>
</feature>
<dbReference type="RefSeq" id="WP_201076324.1">
    <property type="nucleotide sequence ID" value="NZ_CP067420.1"/>
</dbReference>
<protein>
    <submittedName>
        <fullName evidence="2">(2Fe-2S)-binding protein</fullName>
    </submittedName>
</protein>
<evidence type="ECO:0000259" key="1">
    <source>
        <dbReference type="PROSITE" id="PS51085"/>
    </source>
</evidence>
<accession>A0ABX7B5U1</accession>
<dbReference type="CDD" id="cd00207">
    <property type="entry name" value="fer2"/>
    <property type="match status" value="1"/>
</dbReference>
<evidence type="ECO:0000313" key="2">
    <source>
        <dbReference type="EMBL" id="QQP89729.1"/>
    </source>
</evidence>
<dbReference type="Proteomes" id="UP000595197">
    <property type="component" value="Chromosome"/>
</dbReference>
<proteinExistence type="predicted"/>
<gene>
    <name evidence="2" type="ORF">IGS68_00085</name>
</gene>
<name>A0ABX7B5U1_9PROT</name>
<dbReference type="SUPFAM" id="SSF54292">
    <property type="entry name" value="2Fe-2S ferredoxin-like"/>
    <property type="match status" value="1"/>
</dbReference>
<evidence type="ECO:0000313" key="3">
    <source>
        <dbReference type="Proteomes" id="UP000595197"/>
    </source>
</evidence>
<dbReference type="PROSITE" id="PS51085">
    <property type="entry name" value="2FE2S_FER_2"/>
    <property type="match status" value="1"/>
</dbReference>
<dbReference type="InterPro" id="IPR012675">
    <property type="entry name" value="Beta-grasp_dom_sf"/>
</dbReference>